<gene>
    <name evidence="2" type="ORF">DKT77_01910</name>
</gene>
<protein>
    <recommendedName>
        <fullName evidence="4">PQQ-dependent catabolism-associated beta-propeller protein</fullName>
    </recommendedName>
</protein>
<evidence type="ECO:0000313" key="2">
    <source>
        <dbReference type="EMBL" id="PWR04336.1"/>
    </source>
</evidence>
<dbReference type="NCBIfam" id="TIGR03866">
    <property type="entry name" value="PQQ_ABC_repeats"/>
    <property type="match status" value="1"/>
</dbReference>
<organism evidence="2 3">
    <name type="scientific">Meridianimarinicoccus roseus</name>
    <dbReference type="NCBI Taxonomy" id="2072018"/>
    <lineage>
        <taxon>Bacteria</taxon>
        <taxon>Pseudomonadati</taxon>
        <taxon>Pseudomonadota</taxon>
        <taxon>Alphaproteobacteria</taxon>
        <taxon>Rhodobacterales</taxon>
        <taxon>Paracoccaceae</taxon>
        <taxon>Meridianimarinicoccus</taxon>
    </lineage>
</organism>
<keyword evidence="1" id="KW-0732">Signal</keyword>
<dbReference type="Gene3D" id="2.130.10.10">
    <property type="entry name" value="YVTN repeat-like/Quinoprotein amine dehydrogenase"/>
    <property type="match status" value="2"/>
</dbReference>
<dbReference type="InterPro" id="IPR051200">
    <property type="entry name" value="Host-pathogen_enzymatic-act"/>
</dbReference>
<dbReference type="SUPFAM" id="SSF50974">
    <property type="entry name" value="Nitrous oxide reductase, N-terminal domain"/>
    <property type="match status" value="1"/>
</dbReference>
<dbReference type="EMBL" id="QGKU01000006">
    <property type="protein sequence ID" value="PWR04336.1"/>
    <property type="molecule type" value="Genomic_DNA"/>
</dbReference>
<dbReference type="InterPro" id="IPR022456">
    <property type="entry name" value="PQQ_b_propeller"/>
</dbReference>
<comment type="caution">
    <text evidence="2">The sequence shown here is derived from an EMBL/GenBank/DDBJ whole genome shotgun (WGS) entry which is preliminary data.</text>
</comment>
<name>A0A2V2LM93_9RHOB</name>
<sequence>MAGLVVGVLTPFVAAAPALAGKAFVSNERGNTITVLDTETWEVLDEFFGGNRPRGITISPDGTKLYVCASDDNLVRVFDTTTYEELESLPSGPDPELFIIEPSGKRLYIANEDDNLVTVTDTETRTILAEVPVGVEPEGMGMSPDAKWVVNTSETTNMAHFISTEDYKIKHNVLVDQRPRYAQYTADGTRLFVSSEIGGTVSVMDIAEDGTPTLIKKIGFEVPGVLPEWLQPVGVKVTEDGSRVFVALGPANRVAVVDGETLEVLDYIIVGQRVWQLAFTPGEEYLLTTNGNSNDITIIDVASERAIKSVQVGQQPWGVVVTPDS</sequence>
<dbReference type="InterPro" id="IPR015943">
    <property type="entry name" value="WD40/YVTN_repeat-like_dom_sf"/>
</dbReference>
<keyword evidence="3" id="KW-1185">Reference proteome</keyword>
<evidence type="ECO:0000313" key="3">
    <source>
        <dbReference type="Proteomes" id="UP000245680"/>
    </source>
</evidence>
<dbReference type="Pfam" id="PF10282">
    <property type="entry name" value="Lactonase"/>
    <property type="match status" value="2"/>
</dbReference>
<evidence type="ECO:0008006" key="4">
    <source>
        <dbReference type="Google" id="ProtNLM"/>
    </source>
</evidence>
<feature type="signal peptide" evidence="1">
    <location>
        <begin position="1"/>
        <end position="20"/>
    </location>
</feature>
<dbReference type="InterPro" id="IPR019405">
    <property type="entry name" value="Lactonase_7-beta_prop"/>
</dbReference>
<dbReference type="NCBIfam" id="TIGR02276">
    <property type="entry name" value="beta_rpt_yvtn"/>
    <property type="match status" value="2"/>
</dbReference>
<accession>A0A2V2LM93</accession>
<dbReference type="AlphaFoldDB" id="A0A2V2LM93"/>
<reference evidence="2 3" key="1">
    <citation type="submission" date="2018-05" db="EMBL/GenBank/DDBJ databases">
        <title>Rhodobacteraceae gen. nov., sp. nov. isolated from sea water.</title>
        <authorList>
            <person name="Ren Y."/>
        </authorList>
    </citation>
    <scope>NUCLEOTIDE SEQUENCE [LARGE SCALE GENOMIC DNA]</scope>
    <source>
        <strain evidence="2 3">TG-679</strain>
    </source>
</reference>
<dbReference type="PANTHER" id="PTHR47197:SF3">
    <property type="entry name" value="DIHYDRO-HEME D1 DEHYDROGENASE"/>
    <property type="match status" value="1"/>
</dbReference>
<dbReference type="InterPro" id="IPR011045">
    <property type="entry name" value="N2O_reductase_N"/>
</dbReference>
<feature type="chain" id="PRO_5015967388" description="PQQ-dependent catabolism-associated beta-propeller protein" evidence="1">
    <location>
        <begin position="21"/>
        <end position="325"/>
    </location>
</feature>
<dbReference type="OrthoDB" id="145213at2"/>
<dbReference type="PANTHER" id="PTHR47197">
    <property type="entry name" value="PROTEIN NIRF"/>
    <property type="match status" value="1"/>
</dbReference>
<dbReference type="Proteomes" id="UP000245680">
    <property type="component" value="Unassembled WGS sequence"/>
</dbReference>
<proteinExistence type="predicted"/>
<evidence type="ECO:0000256" key="1">
    <source>
        <dbReference type="SAM" id="SignalP"/>
    </source>
</evidence>
<dbReference type="InterPro" id="IPR011964">
    <property type="entry name" value="YVTN_b-propeller_repeat"/>
</dbReference>